<proteinExistence type="predicted"/>
<comment type="caution">
    <text evidence="2">The sequence shown here is derived from an EMBL/GenBank/DDBJ whole genome shotgun (WGS) entry which is preliminary data.</text>
</comment>
<dbReference type="AlphaFoldDB" id="A0A2C1LLU8"/>
<keyword evidence="1" id="KW-0812">Transmembrane</keyword>
<protein>
    <submittedName>
        <fullName evidence="2">Uncharacterized protein</fullName>
    </submittedName>
</protein>
<evidence type="ECO:0000313" key="3">
    <source>
        <dbReference type="Proteomes" id="UP000225766"/>
    </source>
</evidence>
<feature type="transmembrane region" description="Helical" evidence="1">
    <location>
        <begin position="12"/>
        <end position="30"/>
    </location>
</feature>
<dbReference type="EMBL" id="NUMG01000027">
    <property type="protein sequence ID" value="PGT99442.1"/>
    <property type="molecule type" value="Genomic_DNA"/>
</dbReference>
<sequence>MTKERGNLSFFWVKIFIQFLARILTIIFLYNENYGEVSMSCIVYLIYRNKTVKVGRVTDL</sequence>
<keyword evidence="1" id="KW-1133">Transmembrane helix</keyword>
<name>A0A2C1LLU8_BACCE</name>
<evidence type="ECO:0000313" key="2">
    <source>
        <dbReference type="EMBL" id="PGT99442.1"/>
    </source>
</evidence>
<organism evidence="2 3">
    <name type="scientific">Bacillus cereus</name>
    <dbReference type="NCBI Taxonomy" id="1396"/>
    <lineage>
        <taxon>Bacteria</taxon>
        <taxon>Bacillati</taxon>
        <taxon>Bacillota</taxon>
        <taxon>Bacilli</taxon>
        <taxon>Bacillales</taxon>
        <taxon>Bacillaceae</taxon>
        <taxon>Bacillus</taxon>
        <taxon>Bacillus cereus group</taxon>
    </lineage>
</organism>
<reference evidence="2 3" key="1">
    <citation type="submission" date="2017-09" db="EMBL/GenBank/DDBJ databases">
        <title>Large-scale bioinformatics analysis of Bacillus genomes uncovers conserved roles of natural products in bacterial physiology.</title>
        <authorList>
            <consortium name="Agbiome Team Llc"/>
            <person name="Bleich R.M."/>
            <person name="Grubbs K.J."/>
            <person name="Santa Maria K.C."/>
            <person name="Allen S.E."/>
            <person name="Farag S."/>
            <person name="Shank E.A."/>
            <person name="Bowers A."/>
        </authorList>
    </citation>
    <scope>NUCLEOTIDE SEQUENCE [LARGE SCALE GENOMIC DNA]</scope>
    <source>
        <strain evidence="2 3">AFS040105</strain>
    </source>
</reference>
<dbReference type="Proteomes" id="UP000225766">
    <property type="component" value="Unassembled WGS sequence"/>
</dbReference>
<gene>
    <name evidence="2" type="ORF">COD19_19165</name>
</gene>
<accession>A0A2C1LLU8</accession>
<keyword evidence="1" id="KW-0472">Membrane</keyword>
<evidence type="ECO:0000256" key="1">
    <source>
        <dbReference type="SAM" id="Phobius"/>
    </source>
</evidence>